<name>A0A420YNP2_9PEZI</name>
<reference evidence="2 3" key="1">
    <citation type="submission" date="2018-08" db="EMBL/GenBank/DDBJ databases">
        <title>Draft genome of the lignicolous fungus Coniochaeta pulveracea.</title>
        <authorList>
            <person name="Borstlap C.J."/>
            <person name="De Witt R.N."/>
            <person name="Botha A."/>
            <person name="Volschenk H."/>
        </authorList>
    </citation>
    <scope>NUCLEOTIDE SEQUENCE [LARGE SCALE GENOMIC DNA]</scope>
    <source>
        <strain evidence="2 3">CAB683</strain>
    </source>
</reference>
<dbReference type="InterPro" id="IPR029058">
    <property type="entry name" value="AB_hydrolase_fold"/>
</dbReference>
<dbReference type="EMBL" id="QVQW01000001">
    <property type="protein sequence ID" value="RKU49523.1"/>
    <property type="molecule type" value="Genomic_DNA"/>
</dbReference>
<sequence>METREIELFSKPGAKLQIQTHAGLPSQDGSLPTLVVFLNGLMSPQSTWNPAVDILLSRLTSHPSILTYDRYSQGDSDPDPYDPPDTVYGHDALAVIADLHELITQVCATILHLPPPGPNLRMVFVANSIGCPLSRLYAAAQPGSVSGFIFLDSMMANTDFVSLFPNPDAPGFDPDSLPEDISVDDIRHTRQEYHRMFRPSVPNQEHLDRRNLRELLPDAEKPRLPRGPDGQSPLLTVVGHDWEVFATQSLEGQMAIPKPVTHAYVNSAWHRYNQGLCRLTSKEEGPREPIIAAGCGHFIQKDDPELVAREIINMLHKLNRRLS</sequence>
<accession>A0A420YNP2</accession>
<keyword evidence="3" id="KW-1185">Reference proteome</keyword>
<dbReference type="Gene3D" id="3.40.50.1820">
    <property type="entry name" value="alpha/beta hydrolase"/>
    <property type="match status" value="1"/>
</dbReference>
<protein>
    <recommendedName>
        <fullName evidence="1">AB hydrolase-1 domain-containing protein</fullName>
    </recommendedName>
</protein>
<dbReference type="AlphaFoldDB" id="A0A420YNP2"/>
<dbReference type="InterPro" id="IPR000073">
    <property type="entry name" value="AB_hydrolase_1"/>
</dbReference>
<proteinExistence type="predicted"/>
<evidence type="ECO:0000313" key="2">
    <source>
        <dbReference type="EMBL" id="RKU49523.1"/>
    </source>
</evidence>
<feature type="domain" description="AB hydrolase-1" evidence="1">
    <location>
        <begin position="35"/>
        <end position="309"/>
    </location>
</feature>
<gene>
    <name evidence="2" type="ORF">DL546_008887</name>
</gene>
<evidence type="ECO:0000259" key="1">
    <source>
        <dbReference type="Pfam" id="PF12697"/>
    </source>
</evidence>
<dbReference type="SUPFAM" id="SSF53474">
    <property type="entry name" value="alpha/beta-Hydrolases"/>
    <property type="match status" value="1"/>
</dbReference>
<organism evidence="2 3">
    <name type="scientific">Coniochaeta pulveracea</name>
    <dbReference type="NCBI Taxonomy" id="177199"/>
    <lineage>
        <taxon>Eukaryota</taxon>
        <taxon>Fungi</taxon>
        <taxon>Dikarya</taxon>
        <taxon>Ascomycota</taxon>
        <taxon>Pezizomycotina</taxon>
        <taxon>Sordariomycetes</taxon>
        <taxon>Sordariomycetidae</taxon>
        <taxon>Coniochaetales</taxon>
        <taxon>Coniochaetaceae</taxon>
        <taxon>Coniochaeta</taxon>
    </lineage>
</organism>
<evidence type="ECO:0000313" key="3">
    <source>
        <dbReference type="Proteomes" id="UP000275385"/>
    </source>
</evidence>
<comment type="caution">
    <text evidence="2">The sequence shown here is derived from an EMBL/GenBank/DDBJ whole genome shotgun (WGS) entry which is preliminary data.</text>
</comment>
<dbReference type="OrthoDB" id="3466836at2759"/>
<dbReference type="Proteomes" id="UP000275385">
    <property type="component" value="Unassembled WGS sequence"/>
</dbReference>
<dbReference type="Pfam" id="PF12697">
    <property type="entry name" value="Abhydrolase_6"/>
    <property type="match status" value="1"/>
</dbReference>